<dbReference type="CDD" id="cd08422">
    <property type="entry name" value="PBP2_CrgA_like"/>
    <property type="match status" value="1"/>
</dbReference>
<comment type="caution">
    <text evidence="7">The sequence shown here is derived from an EMBL/GenBank/DDBJ whole genome shotgun (WGS) entry which is preliminary data.</text>
</comment>
<dbReference type="Proteomes" id="UP000274786">
    <property type="component" value="Unassembled WGS sequence"/>
</dbReference>
<dbReference type="GO" id="GO:0043565">
    <property type="term" value="F:sequence-specific DNA binding"/>
    <property type="evidence" value="ECO:0007669"/>
    <property type="project" value="TreeGrafter"/>
</dbReference>
<evidence type="ECO:0000259" key="5">
    <source>
        <dbReference type="PROSITE" id="PS50931"/>
    </source>
</evidence>
<evidence type="ECO:0000313" key="9">
    <source>
        <dbReference type="Proteomes" id="UP000449004"/>
    </source>
</evidence>
<dbReference type="SUPFAM" id="SSF53850">
    <property type="entry name" value="Periplasmic binding protein-like II"/>
    <property type="match status" value="1"/>
</dbReference>
<dbReference type="FunFam" id="1.10.10.10:FF:000001">
    <property type="entry name" value="LysR family transcriptional regulator"/>
    <property type="match status" value="1"/>
</dbReference>
<dbReference type="RefSeq" id="WP_121042429.1">
    <property type="nucleotide sequence ID" value="NZ_RCDC01000006.1"/>
</dbReference>
<dbReference type="PANTHER" id="PTHR30537:SF35">
    <property type="entry name" value="TRANSCRIPTIONAL REGULATORY PROTEIN"/>
    <property type="match status" value="1"/>
</dbReference>
<comment type="similarity">
    <text evidence="1">Belongs to the LysR transcriptional regulatory family.</text>
</comment>
<evidence type="ECO:0000313" key="6">
    <source>
        <dbReference type="EMBL" id="KAB7629889.1"/>
    </source>
</evidence>
<dbReference type="InterPro" id="IPR000847">
    <property type="entry name" value="LysR_HTH_N"/>
</dbReference>
<dbReference type="InterPro" id="IPR036388">
    <property type="entry name" value="WH-like_DNA-bd_sf"/>
</dbReference>
<evidence type="ECO:0000256" key="2">
    <source>
        <dbReference type="ARBA" id="ARBA00023015"/>
    </source>
</evidence>
<evidence type="ECO:0000256" key="1">
    <source>
        <dbReference type="ARBA" id="ARBA00009437"/>
    </source>
</evidence>
<keyword evidence="2" id="KW-0805">Transcription regulation</keyword>
<sequence length="294" mass="31662">MDTLDAMRVFVAVVERNGFSAAAQALDLSTAGVTRQIAALEKRLSTRLLNRTTRRVSPTSTGAAYYAECVRLLAEFDALEAGISAQALEPSGRLRINAPVSYGIARLGPLLAGYRARYPQVELDLSLSDRLVDMVEEGYDVAIRITRQPSPALIARKLADAQISLCAAPAYLDAHGRPQQPEDLAAHECLQYSYWGGGDAWQLQGPRGEVSVPVRGGVRANNGDVLREAAIAGMGIIVQPDFLVADALADGRLERVLPEWTVPGIGIHAVYTSRSHLAPKVRSFIDYLVEALGG</sequence>
<reference evidence="6 9" key="2">
    <citation type="submission" date="2019-10" db="EMBL/GenBank/DDBJ databases">
        <title>Halotolerant bacteria associated to Saharan-endemic halophytes Stipa tenacissima L. and Atriplex halimus L mitigate salt stress and promote growth of tomato plants.</title>
        <authorList>
            <person name="Dif G."/>
        </authorList>
    </citation>
    <scope>NUCLEOTIDE SEQUENCE [LARGE SCALE GENOMIC DNA]</scope>
    <source>
        <strain evidence="6 9">IS26</strain>
    </source>
</reference>
<dbReference type="EMBL" id="WELC01000014">
    <property type="protein sequence ID" value="KAB7629889.1"/>
    <property type="molecule type" value="Genomic_DNA"/>
</dbReference>
<dbReference type="SUPFAM" id="SSF46785">
    <property type="entry name" value="Winged helix' DNA-binding domain"/>
    <property type="match status" value="1"/>
</dbReference>
<dbReference type="Gene3D" id="3.40.190.290">
    <property type="match status" value="1"/>
</dbReference>
<dbReference type="GO" id="GO:0006351">
    <property type="term" value="P:DNA-templated transcription"/>
    <property type="evidence" value="ECO:0007669"/>
    <property type="project" value="TreeGrafter"/>
</dbReference>
<dbReference type="EMBL" id="RCDC01000006">
    <property type="protein sequence ID" value="RLK51837.1"/>
    <property type="molecule type" value="Genomic_DNA"/>
</dbReference>
<gene>
    <name evidence="7" type="ORF">BCL79_2980</name>
    <name evidence="6" type="ORF">F9K92_11785</name>
</gene>
<dbReference type="InterPro" id="IPR058163">
    <property type="entry name" value="LysR-type_TF_proteobact-type"/>
</dbReference>
<proteinExistence type="inferred from homology"/>
<keyword evidence="4" id="KW-0804">Transcription</keyword>
<dbReference type="OrthoDB" id="9810065at2"/>
<evidence type="ECO:0000256" key="3">
    <source>
        <dbReference type="ARBA" id="ARBA00023125"/>
    </source>
</evidence>
<dbReference type="PANTHER" id="PTHR30537">
    <property type="entry name" value="HTH-TYPE TRANSCRIPTIONAL REGULATOR"/>
    <property type="match status" value="1"/>
</dbReference>
<accession>A0A498C9C5</accession>
<feature type="domain" description="HTH lysR-type" evidence="5">
    <location>
        <begin position="1"/>
        <end position="59"/>
    </location>
</feature>
<dbReference type="InterPro" id="IPR005119">
    <property type="entry name" value="LysR_subst-bd"/>
</dbReference>
<evidence type="ECO:0000256" key="4">
    <source>
        <dbReference type="ARBA" id="ARBA00023163"/>
    </source>
</evidence>
<dbReference type="PROSITE" id="PS50931">
    <property type="entry name" value="HTH_LYSR"/>
    <property type="match status" value="1"/>
</dbReference>
<dbReference type="Pfam" id="PF00126">
    <property type="entry name" value="HTH_1"/>
    <property type="match status" value="1"/>
</dbReference>
<dbReference type="FunFam" id="3.40.190.290:FF:000001">
    <property type="entry name" value="Transcriptional regulator, LysR family"/>
    <property type="match status" value="1"/>
</dbReference>
<dbReference type="GO" id="GO:0003700">
    <property type="term" value="F:DNA-binding transcription factor activity"/>
    <property type="evidence" value="ECO:0007669"/>
    <property type="project" value="InterPro"/>
</dbReference>
<dbReference type="Pfam" id="PF03466">
    <property type="entry name" value="LysR_substrate"/>
    <property type="match status" value="1"/>
</dbReference>
<evidence type="ECO:0000313" key="7">
    <source>
        <dbReference type="EMBL" id="RLK51837.1"/>
    </source>
</evidence>
<evidence type="ECO:0000313" key="8">
    <source>
        <dbReference type="Proteomes" id="UP000274786"/>
    </source>
</evidence>
<dbReference type="AlphaFoldDB" id="A0A498C9C5"/>
<protein>
    <submittedName>
        <fullName evidence="7">DNA-binding transcriptional LysR family regulator</fullName>
    </submittedName>
    <submittedName>
        <fullName evidence="6">LysR family transcriptional regulator</fullName>
    </submittedName>
</protein>
<organism evidence="7 8">
    <name type="scientific">Stenotrophomonas rhizophila</name>
    <dbReference type="NCBI Taxonomy" id="216778"/>
    <lineage>
        <taxon>Bacteria</taxon>
        <taxon>Pseudomonadati</taxon>
        <taxon>Pseudomonadota</taxon>
        <taxon>Gammaproteobacteria</taxon>
        <taxon>Lysobacterales</taxon>
        <taxon>Lysobacteraceae</taxon>
        <taxon>Stenotrophomonas</taxon>
    </lineage>
</organism>
<reference evidence="7 8" key="1">
    <citation type="submission" date="2018-10" db="EMBL/GenBank/DDBJ databases">
        <title>Comparative analysis of microorganisms from saline springs in Andes Mountain Range, Colombia.</title>
        <authorList>
            <person name="Rubin E."/>
        </authorList>
    </citation>
    <scope>NUCLEOTIDE SEQUENCE [LARGE SCALE GENOMIC DNA]</scope>
    <source>
        <strain evidence="7 8">USBA GBX 843</strain>
    </source>
</reference>
<dbReference type="InterPro" id="IPR036390">
    <property type="entry name" value="WH_DNA-bd_sf"/>
</dbReference>
<name>A0A498C9C5_9GAMM</name>
<dbReference type="Proteomes" id="UP000449004">
    <property type="component" value="Unassembled WGS sequence"/>
</dbReference>
<keyword evidence="3 7" id="KW-0238">DNA-binding</keyword>
<dbReference type="Gene3D" id="1.10.10.10">
    <property type="entry name" value="Winged helix-like DNA-binding domain superfamily/Winged helix DNA-binding domain"/>
    <property type="match status" value="1"/>
</dbReference>